<dbReference type="Proteomes" id="UP000325440">
    <property type="component" value="Unassembled WGS sequence"/>
</dbReference>
<dbReference type="AlphaFoldDB" id="A0A5E4M1S5"/>
<proteinExistence type="inferred from homology"/>
<dbReference type="InterPro" id="IPR010562">
    <property type="entry name" value="Haemolymph_juvenile_hormone-bd"/>
</dbReference>
<evidence type="ECO:0000256" key="3">
    <source>
        <dbReference type="ARBA" id="ARBA00060902"/>
    </source>
</evidence>
<reference evidence="4 5" key="1">
    <citation type="submission" date="2019-08" db="EMBL/GenBank/DDBJ databases">
        <authorList>
            <person name="Alioto T."/>
            <person name="Alioto T."/>
            <person name="Gomez Garrido J."/>
        </authorList>
    </citation>
    <scope>NUCLEOTIDE SEQUENCE [LARGE SCALE GENOMIC DNA]</scope>
</reference>
<dbReference type="Pfam" id="PF06585">
    <property type="entry name" value="JHBP"/>
    <property type="match status" value="1"/>
</dbReference>
<evidence type="ECO:0000313" key="4">
    <source>
        <dbReference type="EMBL" id="VVC25556.1"/>
    </source>
</evidence>
<dbReference type="OrthoDB" id="8186595at2759"/>
<dbReference type="Gene3D" id="3.15.10.30">
    <property type="entry name" value="Haemolymph juvenile hormone binding protein"/>
    <property type="match status" value="1"/>
</dbReference>
<dbReference type="GO" id="GO:0007623">
    <property type="term" value="P:circadian rhythm"/>
    <property type="evidence" value="ECO:0007669"/>
    <property type="project" value="UniProtKB-ARBA"/>
</dbReference>
<keyword evidence="1" id="KW-0732">Signal</keyword>
<evidence type="ECO:0000313" key="5">
    <source>
        <dbReference type="Proteomes" id="UP000325440"/>
    </source>
</evidence>
<dbReference type="PANTHER" id="PTHR11008:SF41">
    <property type="entry name" value="RE70318P"/>
    <property type="match status" value="1"/>
</dbReference>
<keyword evidence="2" id="KW-0090">Biological rhythms</keyword>
<evidence type="ECO:0000256" key="1">
    <source>
        <dbReference type="ARBA" id="ARBA00022729"/>
    </source>
</evidence>
<sequence length="213" mass="24077">MNECIKNGLQSAYTQLSKGIPSLGLLPTDPLRVTSLGINQGIGAVKLKLDFKDLDILNLHTTIITDLKYDPVNYSMNITLEAQKPIILQGLYKADGKVLILPITGNGTCKFSLDDYKSFSYVQMKPKVKNGNTFLEIDNLSWKFTTSRLHMRLNNLFNGDKILGENMNLFLNENWTDLLNEMQPTFEEALRAALIAIAQQFFNRIPLNDIFTE</sequence>
<protein>
    <submittedName>
        <fullName evidence="4">Haemolymph juvenile hormone binding</fullName>
    </submittedName>
</protein>
<dbReference type="FunFam" id="3.15.10.30:FF:000001">
    <property type="entry name" value="Takeout-like protein 1"/>
    <property type="match status" value="1"/>
</dbReference>
<dbReference type="GO" id="GO:0005615">
    <property type="term" value="C:extracellular space"/>
    <property type="evidence" value="ECO:0007669"/>
    <property type="project" value="TreeGrafter"/>
</dbReference>
<dbReference type="PANTHER" id="PTHR11008">
    <property type="entry name" value="PROTEIN TAKEOUT-LIKE PROTEIN"/>
    <property type="match status" value="1"/>
</dbReference>
<accession>A0A5E4M1S5</accession>
<dbReference type="SMART" id="SM00700">
    <property type="entry name" value="JHBP"/>
    <property type="match status" value="1"/>
</dbReference>
<keyword evidence="5" id="KW-1185">Reference proteome</keyword>
<name>A0A5E4M1S5_9HEMI</name>
<gene>
    <name evidence="4" type="ORF">CINCED_3A002466</name>
</gene>
<dbReference type="EMBL" id="CABPRJ010000015">
    <property type="protein sequence ID" value="VVC25556.1"/>
    <property type="molecule type" value="Genomic_DNA"/>
</dbReference>
<comment type="similarity">
    <text evidence="3">Belongs to the TO family.</text>
</comment>
<dbReference type="InterPro" id="IPR038606">
    <property type="entry name" value="To_sf"/>
</dbReference>
<organism evidence="4 5">
    <name type="scientific">Cinara cedri</name>
    <dbReference type="NCBI Taxonomy" id="506608"/>
    <lineage>
        <taxon>Eukaryota</taxon>
        <taxon>Metazoa</taxon>
        <taxon>Ecdysozoa</taxon>
        <taxon>Arthropoda</taxon>
        <taxon>Hexapoda</taxon>
        <taxon>Insecta</taxon>
        <taxon>Pterygota</taxon>
        <taxon>Neoptera</taxon>
        <taxon>Paraneoptera</taxon>
        <taxon>Hemiptera</taxon>
        <taxon>Sternorrhyncha</taxon>
        <taxon>Aphidomorpha</taxon>
        <taxon>Aphidoidea</taxon>
        <taxon>Aphididae</taxon>
        <taxon>Lachninae</taxon>
        <taxon>Cinara</taxon>
    </lineage>
</organism>
<evidence type="ECO:0000256" key="2">
    <source>
        <dbReference type="ARBA" id="ARBA00023108"/>
    </source>
</evidence>